<evidence type="ECO:0000313" key="4">
    <source>
        <dbReference type="Proteomes" id="UP000037425"/>
    </source>
</evidence>
<feature type="region of interest" description="Disordered" evidence="1">
    <location>
        <begin position="85"/>
        <end position="105"/>
    </location>
</feature>
<organism evidence="3 4">
    <name type="scientific">Ensifer adhaerens</name>
    <name type="common">Sinorhizobium morelense</name>
    <dbReference type="NCBI Taxonomy" id="106592"/>
    <lineage>
        <taxon>Bacteria</taxon>
        <taxon>Pseudomonadati</taxon>
        <taxon>Pseudomonadota</taxon>
        <taxon>Alphaproteobacteria</taxon>
        <taxon>Hyphomicrobiales</taxon>
        <taxon>Rhizobiaceae</taxon>
        <taxon>Sinorhizobium/Ensifer group</taxon>
        <taxon>Ensifer</taxon>
    </lineage>
</organism>
<dbReference type="EMBL" id="LGAP01000003">
    <property type="protein sequence ID" value="KOF20181.1"/>
    <property type="molecule type" value="Genomic_DNA"/>
</dbReference>
<comment type="caution">
    <text evidence="3">The sequence shown here is derived from an EMBL/GenBank/DDBJ whole genome shotgun (WGS) entry which is preliminary data.</text>
</comment>
<accession>A0A0L8BZT2</accession>
<dbReference type="PATRIC" id="fig|106592.7.peg.4741"/>
<evidence type="ECO:0000313" key="3">
    <source>
        <dbReference type="EMBL" id="KOF20181.1"/>
    </source>
</evidence>
<reference evidence="4" key="1">
    <citation type="submission" date="2015-07" db="EMBL/GenBank/DDBJ databases">
        <title>Whole genome sequence of an Ensifer adhaerens strain isolated from a cave pool in the Wind Cave National Park.</title>
        <authorList>
            <person name="Eng W.W.H."/>
            <person name="Gan H.M."/>
            <person name="Barton H.A."/>
            <person name="Savka M.A."/>
        </authorList>
    </citation>
    <scope>NUCLEOTIDE SEQUENCE [LARGE SCALE GENOMIC DNA]</scope>
    <source>
        <strain evidence="4">SD006</strain>
    </source>
</reference>
<feature type="domain" description="DUF2249" evidence="2">
    <location>
        <begin position="101"/>
        <end position="166"/>
    </location>
</feature>
<dbReference type="SUPFAM" id="SSF64307">
    <property type="entry name" value="SirA-like"/>
    <property type="match status" value="1"/>
</dbReference>
<feature type="domain" description="DUF2249" evidence="2">
    <location>
        <begin position="7"/>
        <end position="74"/>
    </location>
</feature>
<sequence>MTKDPYELDVRPLLKSGSDPFQAIMSAVDGLAPGQPLKLSATFRPVPLFSVMAGRGFAHQDQPLGNGDWEVLFTPEEQVDEVRVSAGDTDLDTWPDPARQLDLTDLDPPEPMVRILAVVEKMQAGEVLFALLAREPLFLYPELAKRGHKWAGNFDAAGETYRILIRVGGRKGHENAAD</sequence>
<dbReference type="AlphaFoldDB" id="A0A0L8BZT2"/>
<evidence type="ECO:0000259" key="2">
    <source>
        <dbReference type="Pfam" id="PF10006"/>
    </source>
</evidence>
<dbReference type="InterPro" id="IPR036868">
    <property type="entry name" value="TusA-like_sf"/>
</dbReference>
<protein>
    <submittedName>
        <fullName evidence="3">Universal stress protein</fullName>
    </submittedName>
</protein>
<evidence type="ECO:0000256" key="1">
    <source>
        <dbReference type="SAM" id="MobiDB-lite"/>
    </source>
</evidence>
<proteinExistence type="predicted"/>
<name>A0A0L8BZT2_ENSAD</name>
<dbReference type="OrthoDB" id="30295at2"/>
<gene>
    <name evidence="3" type="ORF">AC244_09880</name>
</gene>
<dbReference type="Pfam" id="PF10006">
    <property type="entry name" value="DUF2249"/>
    <property type="match status" value="2"/>
</dbReference>
<dbReference type="Proteomes" id="UP000037425">
    <property type="component" value="Unassembled WGS sequence"/>
</dbReference>
<dbReference type="InterPro" id="IPR018720">
    <property type="entry name" value="DUF2249"/>
</dbReference>
<dbReference type="RefSeq" id="WP_053248637.1">
    <property type="nucleotide sequence ID" value="NZ_LGAP01000003.1"/>
</dbReference>